<reference evidence="1 2" key="1">
    <citation type="journal article" date="2019" name="PLoS Negl. Trop. Dis.">
        <title>Revisiting the worldwide diversity of Leptospira species in the environment.</title>
        <authorList>
            <person name="Vincent A.T."/>
            <person name="Schiettekatte O."/>
            <person name="Bourhy P."/>
            <person name="Veyrier F.J."/>
            <person name="Picardeau M."/>
        </authorList>
    </citation>
    <scope>NUCLEOTIDE SEQUENCE [LARGE SCALE GENOMIC DNA]</scope>
    <source>
        <strain evidence="1 2">201800273</strain>
    </source>
</reference>
<protein>
    <submittedName>
        <fullName evidence="1">Uncharacterized protein</fullName>
    </submittedName>
</protein>
<gene>
    <name evidence="1" type="ORF">EHQ43_17615</name>
</gene>
<comment type="caution">
    <text evidence="1">The sequence shown here is derived from an EMBL/GenBank/DDBJ whole genome shotgun (WGS) entry which is preliminary data.</text>
</comment>
<evidence type="ECO:0000313" key="2">
    <source>
        <dbReference type="Proteomes" id="UP000297641"/>
    </source>
</evidence>
<evidence type="ECO:0000313" key="1">
    <source>
        <dbReference type="EMBL" id="TGL02177.1"/>
    </source>
</evidence>
<proteinExistence type="predicted"/>
<dbReference type="RefSeq" id="WP_135739596.1">
    <property type="nucleotide sequence ID" value="NZ_RQFT01000015.1"/>
</dbReference>
<name>A0A7I0IHP9_9LEPT</name>
<dbReference type="Proteomes" id="UP000297641">
    <property type="component" value="Unassembled WGS sequence"/>
</dbReference>
<dbReference type="AlphaFoldDB" id="A0A7I0IHP9"/>
<accession>A0A7I0IHP9</accession>
<dbReference type="EMBL" id="RQFT01000015">
    <property type="protein sequence ID" value="TGL02177.1"/>
    <property type="molecule type" value="Genomic_DNA"/>
</dbReference>
<organism evidence="1 2">
    <name type="scientific">Leptospira bouyouniensis</name>
    <dbReference type="NCBI Taxonomy" id="2484911"/>
    <lineage>
        <taxon>Bacteria</taxon>
        <taxon>Pseudomonadati</taxon>
        <taxon>Spirochaetota</taxon>
        <taxon>Spirochaetia</taxon>
        <taxon>Leptospirales</taxon>
        <taxon>Leptospiraceae</taxon>
        <taxon>Leptospira</taxon>
    </lineage>
</organism>
<sequence>MKLKILDMHPNDLGKIDTAWDLDIDDFKYEPHKKLLIIYVPSSNYQIFQTWNEQIVKDGTFANNQLYAKKGIFIREKDSNETLMFTDCLPSIIPSPINNTLKIEITFSTVSKK</sequence>